<feature type="transmembrane region" description="Helical" evidence="1">
    <location>
        <begin position="355"/>
        <end position="375"/>
    </location>
</feature>
<name>A0A366MT72_9BACT</name>
<dbReference type="Proteomes" id="UP000252669">
    <property type="component" value="Unassembled WGS sequence"/>
</dbReference>
<dbReference type="Pfam" id="PF03929">
    <property type="entry name" value="PepSY_TM"/>
    <property type="match status" value="1"/>
</dbReference>
<proteinExistence type="predicted"/>
<evidence type="ECO:0000313" key="2">
    <source>
        <dbReference type="EMBL" id="RBQ28699.1"/>
    </source>
</evidence>
<organism evidence="2 3">
    <name type="scientific">Aliarcobacter vitoriensis</name>
    <dbReference type="NCBI Taxonomy" id="2011099"/>
    <lineage>
        <taxon>Bacteria</taxon>
        <taxon>Pseudomonadati</taxon>
        <taxon>Campylobacterota</taxon>
        <taxon>Epsilonproteobacteria</taxon>
        <taxon>Campylobacterales</taxon>
        <taxon>Arcobacteraceae</taxon>
        <taxon>Aliarcobacter</taxon>
    </lineage>
</organism>
<dbReference type="PANTHER" id="PTHR34219">
    <property type="entry name" value="IRON-REGULATED INNER MEMBRANE PROTEIN-RELATED"/>
    <property type="match status" value="1"/>
</dbReference>
<dbReference type="EMBL" id="PDKB01000012">
    <property type="protein sequence ID" value="RBQ28699.1"/>
    <property type="molecule type" value="Genomic_DNA"/>
</dbReference>
<dbReference type="InterPro" id="IPR005625">
    <property type="entry name" value="PepSY-ass_TM"/>
</dbReference>
<dbReference type="RefSeq" id="WP_113894625.1">
    <property type="nucleotide sequence ID" value="NZ_PDKB01000012.1"/>
</dbReference>
<keyword evidence="3" id="KW-1185">Reference proteome</keyword>
<sequence>MTVKQLDKKEDEKLFKQRLQRVHIAIGMSFSFLMYIALFFGVFAILLPYIENWEKPSTHIKIADIKDIDFDKMVNKVIDDENYPKVNPIFVRLPGAFEIPTLSVSTNFMDTKTFNPNTNEEIQREDELSELAWFLNSMHYGRPLGDLGWYSFGIMAVAGLFLMIGGLIQILIIKYQNGAKSVASKFSNWHRKILIWTLIVFFPIVLTGALLNIGNQGSSLMTYIATKGETSETWKIRGEAINPKDEEINVSGIKASMLSLNELVKNAQEINPSLSFQSIKITNYGDETVRVKLTGYNPYMPFLNGVSNRPYILLDGVDGSLVEEKKVLDKHWASIVYDGFFFLHYLNDVDTFTRLVVLFLMIITTLAIGFGNLLYLEKKARKFGDNIPVYQGFGKLSLAVMIGVIPAT</sequence>
<feature type="transmembrane region" description="Helical" evidence="1">
    <location>
        <begin position="147"/>
        <end position="172"/>
    </location>
</feature>
<keyword evidence="1" id="KW-0472">Membrane</keyword>
<evidence type="ECO:0000256" key="1">
    <source>
        <dbReference type="SAM" id="Phobius"/>
    </source>
</evidence>
<keyword evidence="1" id="KW-1133">Transmembrane helix</keyword>
<keyword evidence="1" id="KW-0812">Transmembrane</keyword>
<feature type="transmembrane region" description="Helical" evidence="1">
    <location>
        <begin position="21"/>
        <end position="50"/>
    </location>
</feature>
<evidence type="ECO:0000313" key="3">
    <source>
        <dbReference type="Proteomes" id="UP000252669"/>
    </source>
</evidence>
<reference evidence="2 3" key="1">
    <citation type="submission" date="2017-10" db="EMBL/GenBank/DDBJ databases">
        <title>Genomics of the genus Arcobacter.</title>
        <authorList>
            <person name="Perez-Cataluna A."/>
            <person name="Figueras M.J."/>
        </authorList>
    </citation>
    <scope>NUCLEOTIDE SEQUENCE [LARGE SCALE GENOMIC DNA]</scope>
    <source>
        <strain evidence="2 3">CECT 9230</strain>
    </source>
</reference>
<dbReference type="OrthoDB" id="5346393at2"/>
<accession>A0A366MT72</accession>
<dbReference type="AlphaFoldDB" id="A0A366MT72"/>
<feature type="non-terminal residue" evidence="2">
    <location>
        <position position="408"/>
    </location>
</feature>
<comment type="caution">
    <text evidence="2">The sequence shown here is derived from an EMBL/GenBank/DDBJ whole genome shotgun (WGS) entry which is preliminary data.</text>
</comment>
<feature type="transmembrane region" description="Helical" evidence="1">
    <location>
        <begin position="193"/>
        <end position="213"/>
    </location>
</feature>
<protein>
    <submittedName>
        <fullName evidence="2">ABC transporter permease</fullName>
    </submittedName>
</protein>
<gene>
    <name evidence="2" type="ORF">CRU91_07575</name>
</gene>